<dbReference type="NCBIfam" id="NF003483">
    <property type="entry name" value="PRK05159.1"/>
    <property type="match status" value="1"/>
</dbReference>
<dbReference type="EMBL" id="AP011701">
    <property type="protein sequence ID" value="BAL54826.1"/>
    <property type="molecule type" value="Genomic_DNA"/>
</dbReference>
<keyword evidence="4 9" id="KW-0436">Ligase</keyword>
<gene>
    <name evidence="9" type="primary">aspS</name>
    <name evidence="11" type="ORF">HGMM_F21A08C09</name>
</gene>
<feature type="binding site" evidence="9">
    <location>
        <position position="362"/>
    </location>
    <ligand>
        <name>L-aspartate</name>
        <dbReference type="ChEBI" id="CHEBI:29991"/>
    </ligand>
</feature>
<proteinExistence type="inferred from homology"/>
<dbReference type="GO" id="GO:0005524">
    <property type="term" value="F:ATP binding"/>
    <property type="evidence" value="ECO:0007669"/>
    <property type="project" value="UniProtKB-UniRule"/>
</dbReference>
<comment type="similarity">
    <text evidence="2 9">Belongs to the class-II aminoacyl-tRNA synthetase family. Type 2 subfamily.</text>
</comment>
<evidence type="ECO:0000256" key="8">
    <source>
        <dbReference type="ARBA" id="ARBA00023146"/>
    </source>
</evidence>
<feature type="binding site" evidence="9">
    <location>
        <position position="358"/>
    </location>
    <ligand>
        <name>L-aspartate</name>
        <dbReference type="ChEBI" id="CHEBI:29991"/>
    </ligand>
</feature>
<dbReference type="CDD" id="cd00776">
    <property type="entry name" value="AsxRS_core"/>
    <property type="match status" value="1"/>
</dbReference>
<reference evidence="11" key="2">
    <citation type="journal article" date="2012" name="PLoS ONE">
        <title>A Deeply Branching Thermophilic Bacterium with an Ancient Acetyl-CoA Pathway Dominates a Subsurface Ecosystem.</title>
        <authorList>
            <person name="Takami H."/>
            <person name="Noguchi H."/>
            <person name="Takaki Y."/>
            <person name="Uchiyama I."/>
            <person name="Toyoda A."/>
            <person name="Nishi S."/>
            <person name="Chee G.-J."/>
            <person name="Arai W."/>
            <person name="Nunoura T."/>
            <person name="Itoh T."/>
            <person name="Hattori M."/>
            <person name="Takai K."/>
        </authorList>
    </citation>
    <scope>NUCLEOTIDE SEQUENCE</scope>
</reference>
<dbReference type="InterPro" id="IPR004364">
    <property type="entry name" value="Aa-tRNA-synt_II"/>
</dbReference>
<dbReference type="NCBIfam" id="TIGR00458">
    <property type="entry name" value="aspS_nondisc"/>
    <property type="match status" value="1"/>
</dbReference>
<reference evidence="11" key="1">
    <citation type="journal article" date="2005" name="Environ. Microbiol.">
        <title>Genetic and functional properties of uncultivated thermophilic crenarchaeotes from a subsurface gold mine as revealed by analysis of genome fragments.</title>
        <authorList>
            <person name="Nunoura T."/>
            <person name="Hirayama H."/>
            <person name="Takami H."/>
            <person name="Oida H."/>
            <person name="Nishi S."/>
            <person name="Shimamura S."/>
            <person name="Suzuki Y."/>
            <person name="Inagaki F."/>
            <person name="Takai K."/>
            <person name="Nealson K.H."/>
            <person name="Horikoshi K."/>
        </authorList>
    </citation>
    <scope>NUCLEOTIDE SEQUENCE</scope>
</reference>
<feature type="domain" description="Aminoacyl-transfer RNA synthetases class-II family profile" evidence="10">
    <location>
        <begin position="132"/>
        <end position="432"/>
    </location>
</feature>
<keyword evidence="8 9" id="KW-0030">Aminoacyl-tRNA synthetase</keyword>
<feature type="site" description="Important for tRNA non-discrimination" evidence="9">
    <location>
        <position position="77"/>
    </location>
</feature>
<dbReference type="Pfam" id="PF01336">
    <property type="entry name" value="tRNA_anti-codon"/>
    <property type="match status" value="1"/>
</dbReference>
<dbReference type="PROSITE" id="PS50862">
    <property type="entry name" value="AA_TRNA_LIGASE_II"/>
    <property type="match status" value="1"/>
</dbReference>
<comment type="subcellular location">
    <subcellularLocation>
        <location evidence="1 9">Cytoplasm</location>
    </subcellularLocation>
</comment>
<dbReference type="GO" id="GO:0017101">
    <property type="term" value="C:aminoacyl-tRNA synthetase multienzyme complex"/>
    <property type="evidence" value="ECO:0007669"/>
    <property type="project" value="TreeGrafter"/>
</dbReference>
<organism evidence="11">
    <name type="scientific">uncultured Acetothermia bacterium</name>
    <dbReference type="NCBI Taxonomy" id="236499"/>
    <lineage>
        <taxon>Bacteria</taxon>
        <taxon>Candidatus Bipolaricaulota</taxon>
        <taxon>environmental samples</taxon>
    </lineage>
</organism>
<feature type="binding site" evidence="9">
    <location>
        <position position="209"/>
    </location>
    <ligand>
        <name>L-aspartate</name>
        <dbReference type="ChEBI" id="CHEBI:29991"/>
    </ligand>
</feature>
<evidence type="ECO:0000256" key="1">
    <source>
        <dbReference type="ARBA" id="ARBA00004496"/>
    </source>
</evidence>
<feature type="binding site" evidence="9">
    <location>
        <begin position="403"/>
        <end position="406"/>
    </location>
    <ligand>
        <name>ATP</name>
        <dbReference type="ChEBI" id="CHEBI:30616"/>
    </ligand>
</feature>
<dbReference type="GO" id="GO:0005829">
    <property type="term" value="C:cytosol"/>
    <property type="evidence" value="ECO:0007669"/>
    <property type="project" value="TreeGrafter"/>
</dbReference>
<evidence type="ECO:0000256" key="9">
    <source>
        <dbReference type="HAMAP-Rule" id="MF_02075"/>
    </source>
</evidence>
<evidence type="ECO:0000256" key="3">
    <source>
        <dbReference type="ARBA" id="ARBA00022490"/>
    </source>
</evidence>
<evidence type="ECO:0000256" key="4">
    <source>
        <dbReference type="ARBA" id="ARBA00022598"/>
    </source>
</evidence>
<dbReference type="PRINTS" id="PR01042">
    <property type="entry name" value="TRNASYNTHASP"/>
</dbReference>
<dbReference type="Gene3D" id="3.30.930.10">
    <property type="entry name" value="Bira Bifunctional Protein, Domain 2"/>
    <property type="match status" value="1"/>
</dbReference>
<dbReference type="InterPro" id="IPR045864">
    <property type="entry name" value="aa-tRNA-synth_II/BPL/LPL"/>
</dbReference>
<dbReference type="FunFam" id="3.30.930.10:FF:000038">
    <property type="entry name" value="Aspartate--tRNA ligase"/>
    <property type="match status" value="1"/>
</dbReference>
<dbReference type="AlphaFoldDB" id="H5SF90"/>
<evidence type="ECO:0000256" key="6">
    <source>
        <dbReference type="ARBA" id="ARBA00022840"/>
    </source>
</evidence>
<dbReference type="GO" id="GO:0003723">
    <property type="term" value="F:RNA binding"/>
    <property type="evidence" value="ECO:0007669"/>
    <property type="project" value="TreeGrafter"/>
</dbReference>
<dbReference type="PANTHER" id="PTHR43450:SF1">
    <property type="entry name" value="ASPARTATE--TRNA LIGASE, CYTOPLASMIC"/>
    <property type="match status" value="1"/>
</dbReference>
<evidence type="ECO:0000259" key="10">
    <source>
        <dbReference type="PROSITE" id="PS50862"/>
    </source>
</evidence>
<dbReference type="InterPro" id="IPR004523">
    <property type="entry name" value="Asp-tRNA_synthase_2"/>
</dbReference>
<dbReference type="SUPFAM" id="SSF50249">
    <property type="entry name" value="Nucleic acid-binding proteins"/>
    <property type="match status" value="1"/>
</dbReference>
<dbReference type="PANTHER" id="PTHR43450">
    <property type="entry name" value="ASPARTYL-TRNA SYNTHETASE"/>
    <property type="match status" value="1"/>
</dbReference>
<feature type="binding site" evidence="9">
    <location>
        <begin position="209"/>
        <end position="211"/>
    </location>
    <ligand>
        <name>ATP</name>
        <dbReference type="ChEBI" id="CHEBI:30616"/>
    </ligand>
</feature>
<evidence type="ECO:0000256" key="5">
    <source>
        <dbReference type="ARBA" id="ARBA00022741"/>
    </source>
</evidence>
<dbReference type="InterPro" id="IPR006195">
    <property type="entry name" value="aa-tRNA-synth_II"/>
</dbReference>
<feature type="binding site" evidence="9">
    <location>
        <position position="355"/>
    </location>
    <ligand>
        <name>ATP</name>
        <dbReference type="ChEBI" id="CHEBI:30616"/>
    </ligand>
</feature>
<protein>
    <recommendedName>
        <fullName evidence="9">Aspartate--tRNA(Asp/Asn) ligase</fullName>
        <ecNumber evidence="9">6.1.1.23</ecNumber>
    </recommendedName>
    <alternativeName>
        <fullName evidence="9">Aspartyl-tRNA synthetase</fullName>
        <shortName evidence="9">AspRS</shortName>
    </alternativeName>
    <alternativeName>
        <fullName evidence="9">Non-discriminating aspartyl-tRNA synthetase</fullName>
        <shortName evidence="9">ND-AspRS</shortName>
    </alternativeName>
</protein>
<comment type="catalytic activity">
    <reaction evidence="9">
        <text>tRNA(Asx) + L-aspartate + ATP = L-aspartyl-tRNA(Asx) + AMP + diphosphate</text>
        <dbReference type="Rhea" id="RHEA:18349"/>
        <dbReference type="Rhea" id="RHEA-COMP:9710"/>
        <dbReference type="Rhea" id="RHEA-COMP:9711"/>
        <dbReference type="ChEBI" id="CHEBI:29991"/>
        <dbReference type="ChEBI" id="CHEBI:30616"/>
        <dbReference type="ChEBI" id="CHEBI:33019"/>
        <dbReference type="ChEBI" id="CHEBI:78442"/>
        <dbReference type="ChEBI" id="CHEBI:78516"/>
        <dbReference type="ChEBI" id="CHEBI:456215"/>
        <dbReference type="EC" id="6.1.1.23"/>
    </reaction>
</comment>
<dbReference type="GO" id="GO:0050560">
    <property type="term" value="F:aspartate-tRNA(Asn) ligase activity"/>
    <property type="evidence" value="ECO:0007669"/>
    <property type="project" value="UniProtKB-EC"/>
</dbReference>
<keyword evidence="3 9" id="KW-0963">Cytoplasm</keyword>
<dbReference type="InterPro" id="IPR002312">
    <property type="entry name" value="Asp/Asn-tRNA-synth_IIb"/>
</dbReference>
<dbReference type="EC" id="6.1.1.23" evidence="9"/>
<name>H5SF90_9BACT</name>
<dbReference type="HAMAP" id="MF_02075">
    <property type="entry name" value="Asp_tRNA_synth_type2"/>
    <property type="match status" value="1"/>
</dbReference>
<keyword evidence="7 9" id="KW-0648">Protein biosynthesis</keyword>
<feature type="binding site" evidence="9">
    <location>
        <position position="165"/>
    </location>
    <ligand>
        <name>L-aspartate</name>
        <dbReference type="ChEBI" id="CHEBI:29991"/>
    </ligand>
</feature>
<dbReference type="GO" id="GO:0006422">
    <property type="term" value="P:aspartyl-tRNA aminoacylation"/>
    <property type="evidence" value="ECO:0007669"/>
    <property type="project" value="UniProtKB-UniRule"/>
</dbReference>
<sequence>MQRTLAAEVPQKLGETVFLQGWVNNLRPLGKLCFIVLRDRSGLIQTVLYDRPDLVKDLKEEAVIELVGRVRPDARAPHGCEVEVHELTIIRVPVETLPIQVNRPHSVLNTKLETLLTHRVLALRNPEIAAIFRVQAELIHGFREFLTHEGFLEVHTPKIVASGTEGGTELFPVQYFERTAYLAQSPQFYKQMLVGAGFERVFEVGPVYRAEPHSTTRHLNEYISLDIEMGFIESEQDLLALEARLLRHIFARVQERCAKELAIYNVTVPHVPEKIPQITLAQAHEILHKRFHKRTSGDLDPESERLLCRYAQEELGCELLFVTHYPKEKRPMYAMPDPENPALTRSFDLLYKGLEITTGGQRIHQYELLVESIKSRGLDPENFAFYLEVFKYGMPPHGGFAIGAERLTMQLLNLSNVREASFFPRDRTRLTP</sequence>
<dbReference type="InterPro" id="IPR004365">
    <property type="entry name" value="NA-bd_OB_tRNA"/>
</dbReference>
<dbReference type="SUPFAM" id="SSF55681">
    <property type="entry name" value="Class II aaRS and biotin synthetases"/>
    <property type="match status" value="1"/>
</dbReference>
<comment type="function">
    <text evidence="9">Aspartyl-tRNA synthetase with relaxed tRNA specificity since it is able to aspartylate not only its cognate tRNA(Asp) but also tRNA(Asn). Reaction proceeds in two steps: L-aspartate is first activated by ATP to form Asp-AMP and then transferred to the acceptor end of tRNA(Asp/Asn).</text>
</comment>
<feature type="region of interest" description="Aspartate" evidence="9">
    <location>
        <begin position="187"/>
        <end position="190"/>
    </location>
</feature>
<dbReference type="Pfam" id="PF00152">
    <property type="entry name" value="tRNA-synt_2"/>
    <property type="match status" value="1"/>
</dbReference>
<feature type="binding site" evidence="9">
    <location>
        <begin position="217"/>
        <end position="219"/>
    </location>
    <ligand>
        <name>ATP</name>
        <dbReference type="ChEBI" id="CHEBI:30616"/>
    </ligand>
</feature>
<dbReference type="InterPro" id="IPR012340">
    <property type="entry name" value="NA-bd_OB-fold"/>
</dbReference>
<evidence type="ECO:0000256" key="2">
    <source>
        <dbReference type="ARBA" id="ARBA00005312"/>
    </source>
</evidence>
<comment type="subunit">
    <text evidence="9">Homodimer.</text>
</comment>
<evidence type="ECO:0000256" key="7">
    <source>
        <dbReference type="ARBA" id="ARBA00022917"/>
    </source>
</evidence>
<dbReference type="GO" id="GO:0004815">
    <property type="term" value="F:aspartate-tRNA ligase activity"/>
    <property type="evidence" value="ECO:0007669"/>
    <property type="project" value="UniProtKB-UniRule"/>
</dbReference>
<accession>H5SF90</accession>
<dbReference type="Gene3D" id="2.40.50.140">
    <property type="entry name" value="Nucleic acid-binding proteins"/>
    <property type="match status" value="1"/>
</dbReference>
<keyword evidence="5 9" id="KW-0547">Nucleotide-binding</keyword>
<evidence type="ECO:0000313" key="11">
    <source>
        <dbReference type="EMBL" id="BAL54826.1"/>
    </source>
</evidence>
<keyword evidence="6 9" id="KW-0067">ATP-binding</keyword>